<sequence>MLKTAVLEFTMMTIEEQEDRGICL</sequence>
<name>A0A381RNZ6_9ZZZZ</name>
<evidence type="ECO:0000313" key="1">
    <source>
        <dbReference type="EMBL" id="SUZ92769.1"/>
    </source>
</evidence>
<organism evidence="1">
    <name type="scientific">marine metagenome</name>
    <dbReference type="NCBI Taxonomy" id="408172"/>
    <lineage>
        <taxon>unclassified sequences</taxon>
        <taxon>metagenomes</taxon>
        <taxon>ecological metagenomes</taxon>
    </lineage>
</organism>
<accession>A0A381RNZ6</accession>
<dbReference type="EMBL" id="UINC01002088">
    <property type="protein sequence ID" value="SUZ92769.1"/>
    <property type="molecule type" value="Genomic_DNA"/>
</dbReference>
<proteinExistence type="predicted"/>
<dbReference type="AlphaFoldDB" id="A0A381RNZ6"/>
<reference evidence="1" key="1">
    <citation type="submission" date="2018-05" db="EMBL/GenBank/DDBJ databases">
        <authorList>
            <person name="Lanie J.A."/>
            <person name="Ng W.-L."/>
            <person name="Kazmierczak K.M."/>
            <person name="Andrzejewski T.M."/>
            <person name="Davidsen T.M."/>
            <person name="Wayne K.J."/>
            <person name="Tettelin H."/>
            <person name="Glass J.I."/>
            <person name="Rusch D."/>
            <person name="Podicherti R."/>
            <person name="Tsui H.-C.T."/>
            <person name="Winkler M.E."/>
        </authorList>
    </citation>
    <scope>NUCLEOTIDE SEQUENCE</scope>
</reference>
<gene>
    <name evidence="1" type="ORF">METZ01_LOCUS45623</name>
</gene>
<protein>
    <submittedName>
        <fullName evidence="1">Uncharacterized protein</fullName>
    </submittedName>
</protein>